<dbReference type="Gene3D" id="3.40.50.2300">
    <property type="match status" value="1"/>
</dbReference>
<evidence type="ECO:0000313" key="9">
    <source>
        <dbReference type="Proteomes" id="UP000426246"/>
    </source>
</evidence>
<dbReference type="GO" id="GO:0000156">
    <property type="term" value="F:phosphorelay response regulator activity"/>
    <property type="evidence" value="ECO:0007669"/>
    <property type="project" value="InterPro"/>
</dbReference>
<comment type="subcellular location">
    <subcellularLocation>
        <location evidence="3">Cytoplasm</location>
    </subcellularLocation>
</comment>
<dbReference type="PROSITE" id="PS50122">
    <property type="entry name" value="CHEB"/>
    <property type="match status" value="1"/>
</dbReference>
<evidence type="ECO:0000259" key="7">
    <source>
        <dbReference type="PROSITE" id="PS50122"/>
    </source>
</evidence>
<dbReference type="GO" id="GO:0050568">
    <property type="term" value="F:protein-glutamine glutaminase activity"/>
    <property type="evidence" value="ECO:0007669"/>
    <property type="project" value="UniProtKB-UniRule"/>
</dbReference>
<dbReference type="SMART" id="SM00448">
    <property type="entry name" value="REC"/>
    <property type="match status" value="1"/>
</dbReference>
<dbReference type="HAMAP" id="MF_00099">
    <property type="entry name" value="CheB_chemtxs"/>
    <property type="match status" value="1"/>
</dbReference>
<keyword evidence="9" id="KW-1185">Reference proteome</keyword>
<protein>
    <recommendedName>
        <fullName evidence="3">Protein-glutamate methylesterase/protein-glutamine glutaminase</fullName>
        <ecNumber evidence="3">3.1.1.61</ecNumber>
        <ecNumber evidence="3">3.5.1.44</ecNumber>
    </recommendedName>
</protein>
<comment type="catalytic activity">
    <reaction evidence="2 3">
        <text>[protein]-L-glutamate 5-O-methyl ester + H2O = L-glutamyl-[protein] + methanol + H(+)</text>
        <dbReference type="Rhea" id="RHEA:23236"/>
        <dbReference type="Rhea" id="RHEA-COMP:10208"/>
        <dbReference type="Rhea" id="RHEA-COMP:10311"/>
        <dbReference type="ChEBI" id="CHEBI:15377"/>
        <dbReference type="ChEBI" id="CHEBI:15378"/>
        <dbReference type="ChEBI" id="CHEBI:17790"/>
        <dbReference type="ChEBI" id="CHEBI:29973"/>
        <dbReference type="ChEBI" id="CHEBI:82795"/>
        <dbReference type="EC" id="3.1.1.61"/>
    </reaction>
</comment>
<evidence type="ECO:0000259" key="6">
    <source>
        <dbReference type="PROSITE" id="PS50110"/>
    </source>
</evidence>
<keyword evidence="3" id="KW-0963">Cytoplasm</keyword>
<dbReference type="GO" id="GO:0008984">
    <property type="term" value="F:protein-glutamate methylesterase activity"/>
    <property type="evidence" value="ECO:0007669"/>
    <property type="project" value="UniProtKB-UniRule"/>
</dbReference>
<evidence type="ECO:0000256" key="4">
    <source>
        <dbReference type="PROSITE-ProRule" id="PRU00050"/>
    </source>
</evidence>
<sequence length="351" mass="38509">MPPYQVLVVDDSIFMRKLISDLISENPLYTVIATAKNGRDAVEKTKLHKPDVVTMDVEMPEMDGLQALKIIMIESPTPVIMLSNLTKAGANETIQALEWGAVDFVKKPSGSISLDLHKVKQLLFEKLDIAVHSKVKNNVIQPSILERKPTSVNRSIHKGFNQIVALGTSTGGPRALQQVISMIPEAFPAPIVIVQHMPPNFTKSLAQRLDAISNIRVVEAEDGMPLEASTAYIAPGGFHMTIYKDGLKNFCLRTSKEDPRSGHRPSVDMMFESLIPFTELKKYVVLMTGMGSDGAKGMLALKRAGAVSTIAESEETCIVYGMPRAAVELLCVDHILPQQKIAEQLILDIVK</sequence>
<comment type="PTM">
    <text evidence="3">Phosphorylated by CheA. Phosphorylation of the N-terminal regulatory domain activates the methylesterase activity.</text>
</comment>
<name>A0A6B8RJM6_9BACL</name>
<dbReference type="CDD" id="cd17541">
    <property type="entry name" value="REC_CheB-like"/>
    <property type="match status" value="1"/>
</dbReference>
<feature type="active site" evidence="3 4">
    <location>
        <position position="196"/>
    </location>
</feature>
<proteinExistence type="inferred from homology"/>
<comment type="domain">
    <text evidence="3">Contains a C-terminal catalytic domain, and an N-terminal region which modulates catalytic activity.</text>
</comment>
<feature type="domain" description="Response regulatory" evidence="6">
    <location>
        <begin position="5"/>
        <end position="122"/>
    </location>
</feature>
<dbReference type="NCBIfam" id="NF001965">
    <property type="entry name" value="PRK00742.1"/>
    <property type="match status" value="1"/>
</dbReference>
<dbReference type="InterPro" id="IPR011006">
    <property type="entry name" value="CheY-like_superfamily"/>
</dbReference>
<dbReference type="AlphaFoldDB" id="A0A6B8RJM6"/>
<dbReference type="Pfam" id="PF00072">
    <property type="entry name" value="Response_reg"/>
    <property type="match status" value="1"/>
</dbReference>
<dbReference type="RefSeq" id="WP_155701285.1">
    <property type="nucleotide sequence ID" value="NZ_CP034235.1"/>
</dbReference>
<dbReference type="PANTHER" id="PTHR42872:SF3">
    <property type="entry name" value="PROTEIN-GLUTAMATE METHYLESTERASE_PROTEIN-GLUTAMINE GLUTAMINASE 1"/>
    <property type="match status" value="1"/>
</dbReference>
<dbReference type="Gene3D" id="3.40.50.180">
    <property type="entry name" value="Methylesterase CheB, C-terminal domain"/>
    <property type="match status" value="1"/>
</dbReference>
<dbReference type="EMBL" id="CP034235">
    <property type="protein sequence ID" value="QGQ96249.1"/>
    <property type="molecule type" value="Genomic_DNA"/>
</dbReference>
<feature type="domain" description="CheB-type methylesterase" evidence="7">
    <location>
        <begin position="149"/>
        <end position="351"/>
    </location>
</feature>
<evidence type="ECO:0000256" key="3">
    <source>
        <dbReference type="HAMAP-Rule" id="MF_00099"/>
    </source>
</evidence>
<dbReference type="InterPro" id="IPR001789">
    <property type="entry name" value="Sig_transdc_resp-reg_receiver"/>
</dbReference>
<keyword evidence="3 4" id="KW-0145">Chemotaxis</keyword>
<dbReference type="KEGG" id="ppsc:EHS13_15860"/>
<dbReference type="Pfam" id="PF01339">
    <property type="entry name" value="CheB_methylest"/>
    <property type="match status" value="1"/>
</dbReference>
<dbReference type="GO" id="GO:0005737">
    <property type="term" value="C:cytoplasm"/>
    <property type="evidence" value="ECO:0007669"/>
    <property type="project" value="UniProtKB-SubCell"/>
</dbReference>
<dbReference type="PIRSF" id="PIRSF000876">
    <property type="entry name" value="RR_chemtxs_CheB"/>
    <property type="match status" value="1"/>
</dbReference>
<feature type="active site" evidence="3 4">
    <location>
        <position position="169"/>
    </location>
</feature>
<dbReference type="OrthoDB" id="9793421at2"/>
<organism evidence="8 9">
    <name type="scientific">Paenibacillus psychroresistens</name>
    <dbReference type="NCBI Taxonomy" id="1778678"/>
    <lineage>
        <taxon>Bacteria</taxon>
        <taxon>Bacillati</taxon>
        <taxon>Bacillota</taxon>
        <taxon>Bacilli</taxon>
        <taxon>Bacillales</taxon>
        <taxon>Paenibacillaceae</taxon>
        <taxon>Paenibacillus</taxon>
    </lineage>
</organism>
<dbReference type="EC" id="3.5.1.44" evidence="3"/>
<dbReference type="PANTHER" id="PTHR42872">
    <property type="entry name" value="PROTEIN-GLUTAMATE METHYLESTERASE/PROTEIN-GLUTAMINE GLUTAMINASE"/>
    <property type="match status" value="1"/>
</dbReference>
<keyword evidence="1 3" id="KW-0378">Hydrolase</keyword>
<comment type="function">
    <text evidence="3">Involved in chemotaxis. Part of a chemotaxis signal transduction system that modulates chemotaxis in response to various stimuli. Catalyzes the demethylation of specific methylglutamate residues introduced into the chemoreceptors (methyl-accepting chemotaxis proteins or MCP) by CheR. Also mediates the irreversible deamidation of specific glutamine residues to glutamic acid.</text>
</comment>
<dbReference type="InterPro" id="IPR000673">
    <property type="entry name" value="Sig_transdc_resp-reg_Me-estase"/>
</dbReference>
<evidence type="ECO:0000256" key="1">
    <source>
        <dbReference type="ARBA" id="ARBA00022801"/>
    </source>
</evidence>
<accession>A0A6B8RJM6</accession>
<comment type="catalytic activity">
    <reaction evidence="3">
        <text>L-glutaminyl-[protein] + H2O = L-glutamyl-[protein] + NH4(+)</text>
        <dbReference type="Rhea" id="RHEA:16441"/>
        <dbReference type="Rhea" id="RHEA-COMP:10207"/>
        <dbReference type="Rhea" id="RHEA-COMP:10208"/>
        <dbReference type="ChEBI" id="CHEBI:15377"/>
        <dbReference type="ChEBI" id="CHEBI:28938"/>
        <dbReference type="ChEBI" id="CHEBI:29973"/>
        <dbReference type="ChEBI" id="CHEBI:30011"/>
        <dbReference type="EC" id="3.5.1.44"/>
    </reaction>
</comment>
<dbReference type="EC" id="3.1.1.61" evidence="3"/>
<evidence type="ECO:0000313" key="8">
    <source>
        <dbReference type="EMBL" id="QGQ96249.1"/>
    </source>
</evidence>
<feature type="active site" evidence="3 4">
    <location>
        <position position="293"/>
    </location>
</feature>
<reference evidence="9" key="1">
    <citation type="submission" date="2018-11" db="EMBL/GenBank/DDBJ databases">
        <title>Complete genome sequence of Paenibacillus sp. ML311-T8.</title>
        <authorList>
            <person name="Nam Y.-D."/>
            <person name="Kang J."/>
            <person name="Chung W.-H."/>
            <person name="Park Y.S."/>
        </authorList>
    </citation>
    <scope>NUCLEOTIDE SEQUENCE [LARGE SCALE GENOMIC DNA]</scope>
    <source>
        <strain evidence="9">ML311-T8</strain>
    </source>
</reference>
<dbReference type="Proteomes" id="UP000426246">
    <property type="component" value="Chromosome"/>
</dbReference>
<comment type="similarity">
    <text evidence="3">Belongs to the CheB family.</text>
</comment>
<evidence type="ECO:0000256" key="2">
    <source>
        <dbReference type="ARBA" id="ARBA00048267"/>
    </source>
</evidence>
<dbReference type="GO" id="GO:0006935">
    <property type="term" value="P:chemotaxis"/>
    <property type="evidence" value="ECO:0007669"/>
    <property type="project" value="UniProtKB-UniRule"/>
</dbReference>
<dbReference type="InterPro" id="IPR008248">
    <property type="entry name" value="CheB-like"/>
</dbReference>
<dbReference type="CDD" id="cd16432">
    <property type="entry name" value="CheB_Rec"/>
    <property type="match status" value="1"/>
</dbReference>
<gene>
    <name evidence="3" type="primary">cheB</name>
    <name evidence="8" type="ORF">EHS13_15860</name>
</gene>
<evidence type="ECO:0000256" key="5">
    <source>
        <dbReference type="PROSITE-ProRule" id="PRU00169"/>
    </source>
</evidence>
<dbReference type="PROSITE" id="PS50110">
    <property type="entry name" value="RESPONSE_REGULATORY"/>
    <property type="match status" value="1"/>
</dbReference>
<dbReference type="InterPro" id="IPR035909">
    <property type="entry name" value="CheB_C"/>
</dbReference>
<dbReference type="SUPFAM" id="SSF52172">
    <property type="entry name" value="CheY-like"/>
    <property type="match status" value="1"/>
</dbReference>
<feature type="modified residue" description="4-aspartylphosphate" evidence="3 5">
    <location>
        <position position="56"/>
    </location>
</feature>
<keyword evidence="3 5" id="KW-0597">Phosphoprotein</keyword>
<dbReference type="SUPFAM" id="SSF52738">
    <property type="entry name" value="Methylesterase CheB, C-terminal domain"/>
    <property type="match status" value="1"/>
</dbReference>